<keyword evidence="2" id="KW-1185">Reference proteome</keyword>
<proteinExistence type="predicted"/>
<keyword evidence="1" id="KW-0808">Transferase</keyword>
<dbReference type="EMBL" id="JADBEF010000001">
    <property type="protein sequence ID" value="MBE1560079.1"/>
    <property type="molecule type" value="Genomic_DNA"/>
</dbReference>
<comment type="caution">
    <text evidence="1">The sequence shown here is derived from an EMBL/GenBank/DDBJ whole genome shotgun (WGS) entry which is preliminary data.</text>
</comment>
<sequence>MADYLAEWSLQTGITVEIWALPKQPLPAVIAEIVLGTIRDVLQEVERQASTCTVSIALTVAASGLRLTVSDDGSGMSAEFEARLHGRRAEVAGLGGRLTVNGVRGEGTTISAAVPPDRLSRSGLA</sequence>
<evidence type="ECO:0000313" key="2">
    <source>
        <dbReference type="Proteomes" id="UP000661607"/>
    </source>
</evidence>
<keyword evidence="1" id="KW-0418">Kinase</keyword>
<accession>A0ABR9KDJ2</accession>
<dbReference type="SUPFAM" id="SSF55874">
    <property type="entry name" value="ATPase domain of HSP90 chaperone/DNA topoisomerase II/histidine kinase"/>
    <property type="match status" value="1"/>
</dbReference>
<dbReference type="GO" id="GO:0016301">
    <property type="term" value="F:kinase activity"/>
    <property type="evidence" value="ECO:0007669"/>
    <property type="project" value="UniProtKB-KW"/>
</dbReference>
<dbReference type="Gene3D" id="3.30.565.10">
    <property type="entry name" value="Histidine kinase-like ATPase, C-terminal domain"/>
    <property type="match status" value="1"/>
</dbReference>
<reference evidence="1 2" key="1">
    <citation type="submission" date="2020-10" db="EMBL/GenBank/DDBJ databases">
        <title>Sequencing the genomes of 1000 actinobacteria strains.</title>
        <authorList>
            <person name="Klenk H.-P."/>
        </authorList>
    </citation>
    <scope>NUCLEOTIDE SEQUENCE [LARGE SCALE GENOMIC DNA]</scope>
    <source>
        <strain evidence="1 2">DSM 43748</strain>
    </source>
</reference>
<name>A0ABR9KDJ2_9ACTN</name>
<dbReference type="InterPro" id="IPR036890">
    <property type="entry name" value="HATPase_C_sf"/>
</dbReference>
<evidence type="ECO:0000313" key="1">
    <source>
        <dbReference type="EMBL" id="MBE1560079.1"/>
    </source>
</evidence>
<gene>
    <name evidence="1" type="ORF">H4W81_002858</name>
</gene>
<organism evidence="1 2">
    <name type="scientific">Nonomuraea africana</name>
    <dbReference type="NCBI Taxonomy" id="46171"/>
    <lineage>
        <taxon>Bacteria</taxon>
        <taxon>Bacillati</taxon>
        <taxon>Actinomycetota</taxon>
        <taxon>Actinomycetes</taxon>
        <taxon>Streptosporangiales</taxon>
        <taxon>Streptosporangiaceae</taxon>
        <taxon>Nonomuraea</taxon>
    </lineage>
</organism>
<dbReference type="Proteomes" id="UP000661607">
    <property type="component" value="Unassembled WGS sequence"/>
</dbReference>
<dbReference type="RefSeq" id="WP_192775217.1">
    <property type="nucleotide sequence ID" value="NZ_BAAASY010000044.1"/>
</dbReference>
<protein>
    <submittedName>
        <fullName evidence="1">Signal transduction histidine kinase</fullName>
    </submittedName>
</protein>